<sequence>MHSKMPFWICQQTSVLRKLVRAHVDNTSKNNKVIQNYLPCCFISIGKT</sequence>
<accession>A0A9P0JZJ7</accession>
<evidence type="ECO:0000313" key="2">
    <source>
        <dbReference type="Proteomes" id="UP001152888"/>
    </source>
</evidence>
<dbReference type="EMBL" id="CAKOFQ010006694">
    <property type="protein sequence ID" value="CAH1961345.1"/>
    <property type="molecule type" value="Genomic_DNA"/>
</dbReference>
<dbReference type="Proteomes" id="UP001152888">
    <property type="component" value="Unassembled WGS sequence"/>
</dbReference>
<evidence type="ECO:0000313" key="1">
    <source>
        <dbReference type="EMBL" id="CAH1961345.1"/>
    </source>
</evidence>
<organism evidence="1 2">
    <name type="scientific">Acanthoscelides obtectus</name>
    <name type="common">Bean weevil</name>
    <name type="synonym">Bruchus obtectus</name>
    <dbReference type="NCBI Taxonomy" id="200917"/>
    <lineage>
        <taxon>Eukaryota</taxon>
        <taxon>Metazoa</taxon>
        <taxon>Ecdysozoa</taxon>
        <taxon>Arthropoda</taxon>
        <taxon>Hexapoda</taxon>
        <taxon>Insecta</taxon>
        <taxon>Pterygota</taxon>
        <taxon>Neoptera</taxon>
        <taxon>Endopterygota</taxon>
        <taxon>Coleoptera</taxon>
        <taxon>Polyphaga</taxon>
        <taxon>Cucujiformia</taxon>
        <taxon>Chrysomeloidea</taxon>
        <taxon>Chrysomelidae</taxon>
        <taxon>Bruchinae</taxon>
        <taxon>Bruchini</taxon>
        <taxon>Acanthoscelides</taxon>
    </lineage>
</organism>
<keyword evidence="2" id="KW-1185">Reference proteome</keyword>
<dbReference type="AlphaFoldDB" id="A0A9P0JZJ7"/>
<gene>
    <name evidence="1" type="ORF">ACAOBT_LOCUS4113</name>
</gene>
<name>A0A9P0JZJ7_ACAOB</name>
<reference evidence="1" key="1">
    <citation type="submission" date="2022-03" db="EMBL/GenBank/DDBJ databases">
        <authorList>
            <person name="Sayadi A."/>
        </authorList>
    </citation>
    <scope>NUCLEOTIDE SEQUENCE</scope>
</reference>
<proteinExistence type="predicted"/>
<protein>
    <submittedName>
        <fullName evidence="1">Uncharacterized protein</fullName>
    </submittedName>
</protein>
<comment type="caution">
    <text evidence="1">The sequence shown here is derived from an EMBL/GenBank/DDBJ whole genome shotgun (WGS) entry which is preliminary data.</text>
</comment>